<keyword evidence="7" id="KW-0418">Kinase</keyword>
<feature type="domain" description="PTS EIIB type-4" evidence="8">
    <location>
        <begin position="1"/>
        <end position="161"/>
    </location>
</feature>
<dbReference type="GO" id="GO:0005737">
    <property type="term" value="C:cytoplasm"/>
    <property type="evidence" value="ECO:0007669"/>
    <property type="project" value="UniProtKB-SubCell"/>
</dbReference>
<name>A0A5R8QBP4_9FIRM</name>
<dbReference type="Pfam" id="PF03830">
    <property type="entry name" value="PTSIIB_sorb"/>
    <property type="match status" value="1"/>
</dbReference>
<dbReference type="OrthoDB" id="9788818at2"/>
<evidence type="ECO:0000313" key="9">
    <source>
        <dbReference type="EMBL" id="TLG73958.1"/>
    </source>
</evidence>
<evidence type="ECO:0000256" key="4">
    <source>
        <dbReference type="ARBA" id="ARBA00022597"/>
    </source>
</evidence>
<proteinExistence type="predicted"/>
<evidence type="ECO:0000256" key="3">
    <source>
        <dbReference type="ARBA" id="ARBA00022490"/>
    </source>
</evidence>
<evidence type="ECO:0000256" key="1">
    <source>
        <dbReference type="ARBA" id="ARBA00004496"/>
    </source>
</evidence>
<dbReference type="Proteomes" id="UP000306912">
    <property type="component" value="Unassembled WGS sequence"/>
</dbReference>
<evidence type="ECO:0000256" key="7">
    <source>
        <dbReference type="ARBA" id="ARBA00022777"/>
    </source>
</evidence>
<reference evidence="9 10" key="1">
    <citation type="submission" date="2019-05" db="EMBL/GenBank/DDBJ databases">
        <title>Culicoidintestinum kansasii gen. nov., sp. nov. from the gastrointestinal tract of the biting midge, Culicoides sonorensis.</title>
        <authorList>
            <person name="Neupane S."/>
            <person name="Ghosh A."/>
            <person name="Gunther S."/>
            <person name="Martin K."/>
            <person name="Zurek L."/>
        </authorList>
    </citation>
    <scope>NUCLEOTIDE SEQUENCE [LARGE SCALE GENOMIC DNA]</scope>
    <source>
        <strain evidence="9 10">CS-1</strain>
    </source>
</reference>
<evidence type="ECO:0000256" key="5">
    <source>
        <dbReference type="ARBA" id="ARBA00022679"/>
    </source>
</evidence>
<evidence type="ECO:0000256" key="6">
    <source>
        <dbReference type="ARBA" id="ARBA00022683"/>
    </source>
</evidence>
<dbReference type="Gene3D" id="3.40.35.10">
    <property type="entry name" value="Phosphotransferase system, sorbose subfamily IIB component"/>
    <property type="match status" value="1"/>
</dbReference>
<dbReference type="GO" id="GO:0008982">
    <property type="term" value="F:protein-N(PI)-phosphohistidine-sugar phosphotransferase activity"/>
    <property type="evidence" value="ECO:0007669"/>
    <property type="project" value="InterPro"/>
</dbReference>
<keyword evidence="6" id="KW-0598">Phosphotransferase system</keyword>
<comment type="subcellular location">
    <subcellularLocation>
        <location evidence="1">Cytoplasm</location>
    </subcellularLocation>
</comment>
<sequence>MPISFVRIDDRIIHGQVVTRWAKYKPCNGILVVDEKAAHDPLQKKILEHAAPPGVKVGVYTISEGVEKIAKALAAKNSYFLIVNSPITLKKLIEAGGDFGHELNVGPMSSRSETKQVAKNVSITDEEAEAFEFLHNHGVAITFQLIPDESATTWSKIREVK</sequence>
<dbReference type="InterPro" id="IPR004720">
    <property type="entry name" value="PTS_IIB_sorbose-sp"/>
</dbReference>
<dbReference type="GO" id="GO:0009401">
    <property type="term" value="P:phosphoenolpyruvate-dependent sugar phosphotransferase system"/>
    <property type="evidence" value="ECO:0007669"/>
    <property type="project" value="UniProtKB-KW"/>
</dbReference>
<comment type="caution">
    <text evidence="9">The sequence shown here is derived from an EMBL/GenBank/DDBJ whole genome shotgun (WGS) entry which is preliminary data.</text>
</comment>
<keyword evidence="10" id="KW-1185">Reference proteome</keyword>
<dbReference type="FunCoup" id="A0A5R8QBP4">
    <property type="interactions" value="35"/>
</dbReference>
<keyword evidence="5" id="KW-0808">Transferase</keyword>
<gene>
    <name evidence="9" type="ORF">FEZ08_07470</name>
</gene>
<protein>
    <submittedName>
        <fullName evidence="9">PTS sugar transporter subunit IIB</fullName>
    </submittedName>
</protein>
<evidence type="ECO:0000259" key="8">
    <source>
        <dbReference type="PROSITE" id="PS51101"/>
    </source>
</evidence>
<organism evidence="9 10">
    <name type="scientific">Culicoidibacter larvae</name>
    <dbReference type="NCBI Taxonomy" id="2579976"/>
    <lineage>
        <taxon>Bacteria</taxon>
        <taxon>Bacillati</taxon>
        <taxon>Bacillota</taxon>
        <taxon>Culicoidibacteria</taxon>
        <taxon>Culicoidibacterales</taxon>
        <taxon>Culicoidibacteraceae</taxon>
        <taxon>Culicoidibacter</taxon>
    </lineage>
</organism>
<dbReference type="EMBL" id="VBWP01000005">
    <property type="protein sequence ID" value="TLG73958.1"/>
    <property type="molecule type" value="Genomic_DNA"/>
</dbReference>
<keyword evidence="4 9" id="KW-0762">Sugar transport</keyword>
<dbReference type="InParanoid" id="A0A5R8QBP4"/>
<keyword evidence="3" id="KW-0963">Cytoplasm</keyword>
<evidence type="ECO:0000256" key="2">
    <source>
        <dbReference type="ARBA" id="ARBA00022448"/>
    </source>
</evidence>
<dbReference type="InterPro" id="IPR036667">
    <property type="entry name" value="PTS_IIB_sorbose-sp_sf"/>
</dbReference>
<dbReference type="AlphaFoldDB" id="A0A5R8QBP4"/>
<keyword evidence="2" id="KW-0813">Transport</keyword>
<dbReference type="GO" id="GO:0016301">
    <property type="term" value="F:kinase activity"/>
    <property type="evidence" value="ECO:0007669"/>
    <property type="project" value="UniProtKB-KW"/>
</dbReference>
<dbReference type="PROSITE" id="PS51101">
    <property type="entry name" value="PTS_EIIB_TYPE_4"/>
    <property type="match status" value="1"/>
</dbReference>
<dbReference type="RefSeq" id="WP_138191098.1">
    <property type="nucleotide sequence ID" value="NZ_VBWP01000005.1"/>
</dbReference>
<evidence type="ECO:0000313" key="10">
    <source>
        <dbReference type="Proteomes" id="UP000306912"/>
    </source>
</evidence>
<dbReference type="SUPFAM" id="SSF52728">
    <property type="entry name" value="PTS IIb component"/>
    <property type="match status" value="1"/>
</dbReference>
<accession>A0A5R8QBP4</accession>